<reference evidence="2" key="2">
    <citation type="submission" date="2023-05" db="EMBL/GenBank/DDBJ databases">
        <authorList>
            <consortium name="Lawrence Berkeley National Laboratory"/>
            <person name="Steindorff A."/>
            <person name="Hensen N."/>
            <person name="Bonometti L."/>
            <person name="Westerberg I."/>
            <person name="Brannstrom I.O."/>
            <person name="Guillou S."/>
            <person name="Cros-Aarteil S."/>
            <person name="Calhoun S."/>
            <person name="Haridas S."/>
            <person name="Kuo A."/>
            <person name="Mondo S."/>
            <person name="Pangilinan J."/>
            <person name="Riley R."/>
            <person name="Labutti K."/>
            <person name="Andreopoulos B."/>
            <person name="Lipzen A."/>
            <person name="Chen C."/>
            <person name="Yanf M."/>
            <person name="Daum C."/>
            <person name="Ng V."/>
            <person name="Clum A."/>
            <person name="Ohm R."/>
            <person name="Martin F."/>
            <person name="Silar P."/>
            <person name="Natvig D."/>
            <person name="Lalanne C."/>
            <person name="Gautier V."/>
            <person name="Ament-Velasquez S.L."/>
            <person name="Kruys A."/>
            <person name="Hutchinson M.I."/>
            <person name="Powell A.J."/>
            <person name="Barry K."/>
            <person name="Miller A.N."/>
            <person name="Grigoriev I.V."/>
            <person name="Debuchy R."/>
            <person name="Gladieux P."/>
            <person name="Thoren M.H."/>
            <person name="Johannesson H."/>
        </authorList>
    </citation>
    <scope>NUCLEOTIDE SEQUENCE</scope>
    <source>
        <strain evidence="2">PSN309</strain>
    </source>
</reference>
<evidence type="ECO:0000256" key="1">
    <source>
        <dbReference type="SAM" id="MobiDB-lite"/>
    </source>
</evidence>
<gene>
    <name evidence="2" type="ORF">QBC35DRAFT_125190</name>
</gene>
<reference evidence="2" key="1">
    <citation type="journal article" date="2023" name="Mol. Phylogenet. Evol.">
        <title>Genome-scale phylogeny and comparative genomics of the fungal order Sordariales.</title>
        <authorList>
            <person name="Hensen N."/>
            <person name="Bonometti L."/>
            <person name="Westerberg I."/>
            <person name="Brannstrom I.O."/>
            <person name="Guillou S."/>
            <person name="Cros-Aarteil S."/>
            <person name="Calhoun S."/>
            <person name="Haridas S."/>
            <person name="Kuo A."/>
            <person name="Mondo S."/>
            <person name="Pangilinan J."/>
            <person name="Riley R."/>
            <person name="LaButti K."/>
            <person name="Andreopoulos B."/>
            <person name="Lipzen A."/>
            <person name="Chen C."/>
            <person name="Yan M."/>
            <person name="Daum C."/>
            <person name="Ng V."/>
            <person name="Clum A."/>
            <person name="Steindorff A."/>
            <person name="Ohm R.A."/>
            <person name="Martin F."/>
            <person name="Silar P."/>
            <person name="Natvig D.O."/>
            <person name="Lalanne C."/>
            <person name="Gautier V."/>
            <person name="Ament-Velasquez S.L."/>
            <person name="Kruys A."/>
            <person name="Hutchinson M.I."/>
            <person name="Powell A.J."/>
            <person name="Barry K."/>
            <person name="Miller A.N."/>
            <person name="Grigoriev I.V."/>
            <person name="Debuchy R."/>
            <person name="Gladieux P."/>
            <person name="Hiltunen Thoren M."/>
            <person name="Johannesson H."/>
        </authorList>
    </citation>
    <scope>NUCLEOTIDE SEQUENCE</scope>
    <source>
        <strain evidence="2">PSN309</strain>
    </source>
</reference>
<dbReference type="AlphaFoldDB" id="A0AAN6WKX0"/>
<organism evidence="2 3">
    <name type="scientific">Podospora australis</name>
    <dbReference type="NCBI Taxonomy" id="1536484"/>
    <lineage>
        <taxon>Eukaryota</taxon>
        <taxon>Fungi</taxon>
        <taxon>Dikarya</taxon>
        <taxon>Ascomycota</taxon>
        <taxon>Pezizomycotina</taxon>
        <taxon>Sordariomycetes</taxon>
        <taxon>Sordariomycetidae</taxon>
        <taxon>Sordariales</taxon>
        <taxon>Podosporaceae</taxon>
        <taxon>Podospora</taxon>
    </lineage>
</organism>
<accession>A0AAN6WKX0</accession>
<evidence type="ECO:0000313" key="3">
    <source>
        <dbReference type="Proteomes" id="UP001302126"/>
    </source>
</evidence>
<feature type="region of interest" description="Disordered" evidence="1">
    <location>
        <begin position="13"/>
        <end position="40"/>
    </location>
</feature>
<dbReference type="Proteomes" id="UP001302126">
    <property type="component" value="Unassembled WGS sequence"/>
</dbReference>
<name>A0AAN6WKX0_9PEZI</name>
<comment type="caution">
    <text evidence="2">The sequence shown here is derived from an EMBL/GenBank/DDBJ whole genome shotgun (WGS) entry which is preliminary data.</text>
</comment>
<protein>
    <submittedName>
        <fullName evidence="2">Uncharacterized protein</fullName>
    </submittedName>
</protein>
<keyword evidence="3" id="KW-1185">Reference proteome</keyword>
<evidence type="ECO:0000313" key="2">
    <source>
        <dbReference type="EMBL" id="KAK4183151.1"/>
    </source>
</evidence>
<dbReference type="EMBL" id="MU864572">
    <property type="protein sequence ID" value="KAK4183151.1"/>
    <property type="molecule type" value="Genomic_DNA"/>
</dbReference>
<proteinExistence type="predicted"/>
<sequence>MDCWSFGWLSHPVKSRTGPPTPSRASRTHYHRHRDSSDQTRLLSHQQYHHRNNMKLDNGVDQFTLQGSNRDEIGKGKLYQIRLSSRDLEWSDLQEYLQLEFENFKLPKQQKEPPRGSACIRNSERTIRVDATKEAYGSTTSRHQHVERQRLCEGVLRRPEGGEGGQATQAGPRIATELFWCLYFWDSGSDWIFPHGVGCLHFIEAHFLEVWIPFYLKFRFLDFLAFGLPPQDKPGLGV</sequence>